<dbReference type="EMBL" id="LAZR01067343">
    <property type="protein sequence ID" value="KKK51775.1"/>
    <property type="molecule type" value="Genomic_DNA"/>
</dbReference>
<organism evidence="1">
    <name type="scientific">marine sediment metagenome</name>
    <dbReference type="NCBI Taxonomy" id="412755"/>
    <lineage>
        <taxon>unclassified sequences</taxon>
        <taxon>metagenomes</taxon>
        <taxon>ecological metagenomes</taxon>
    </lineage>
</organism>
<evidence type="ECO:0000313" key="1">
    <source>
        <dbReference type="EMBL" id="KKK51775.1"/>
    </source>
</evidence>
<gene>
    <name evidence="1" type="ORF">LCGC14_3111560</name>
</gene>
<dbReference type="AlphaFoldDB" id="A0A0F8WTT0"/>
<sequence length="159" mass="17894">MHVDTRMCRCGKEEWQHSVPEGACAEFTEAERPDAAPPKEVPQYITDFLRAVYPGNVELALETFDEKTALEDATRLLLAPPPSDAAPVADDELPLISFADIAAKFPTYPWEVADDQHNDYRVVRVAPTVDETLIIWVEKLRYAHPEDAPRPDKESECTT</sequence>
<comment type="caution">
    <text evidence="1">The sequence shown here is derived from an EMBL/GenBank/DDBJ whole genome shotgun (WGS) entry which is preliminary data.</text>
</comment>
<feature type="non-terminal residue" evidence="1">
    <location>
        <position position="159"/>
    </location>
</feature>
<accession>A0A0F8WTT0</accession>
<name>A0A0F8WTT0_9ZZZZ</name>
<proteinExistence type="predicted"/>
<protein>
    <submittedName>
        <fullName evidence="1">Uncharacterized protein</fullName>
    </submittedName>
</protein>
<reference evidence="1" key="1">
    <citation type="journal article" date="2015" name="Nature">
        <title>Complex archaea that bridge the gap between prokaryotes and eukaryotes.</title>
        <authorList>
            <person name="Spang A."/>
            <person name="Saw J.H."/>
            <person name="Jorgensen S.L."/>
            <person name="Zaremba-Niedzwiedzka K."/>
            <person name="Martijn J."/>
            <person name="Lind A.E."/>
            <person name="van Eijk R."/>
            <person name="Schleper C."/>
            <person name="Guy L."/>
            <person name="Ettema T.J."/>
        </authorList>
    </citation>
    <scope>NUCLEOTIDE SEQUENCE</scope>
</reference>